<name>A0A2G8LJP2_STIJA</name>
<evidence type="ECO:0000313" key="5">
    <source>
        <dbReference type="Proteomes" id="UP000230750"/>
    </source>
</evidence>
<gene>
    <name evidence="4" type="ORF">BSL78_02613</name>
</gene>
<dbReference type="InterPro" id="IPR002181">
    <property type="entry name" value="Fibrinogen_a/b/g_C_dom"/>
</dbReference>
<feature type="signal peptide" evidence="2">
    <location>
        <begin position="1"/>
        <end position="28"/>
    </location>
</feature>
<dbReference type="InterPro" id="IPR020837">
    <property type="entry name" value="Fibrinogen_CS"/>
</dbReference>
<dbReference type="InterPro" id="IPR050373">
    <property type="entry name" value="Fibrinogen_C-term_domain"/>
</dbReference>
<sequence length="319" mass="36132">KSELFKMKLMELAFQVLFLILVIPGQEGKSGPKKDIICHESRKPIPLHHPVNTITFHNYCNRSEEDLDGGLRQELTDIKDLLNTIISTLENTECCNSTNTTEISKPTSQPKDCLDVQENGGSESGVYTIKPDGADQFPVFCDMDTDGGGWTVFQRREDGTEDFYRNWDDYENGFGSLEGEHWLGNEKLYNLTKQKTYGLRVDLGDFEGASRYAKYNLFVVAGPADNYRLQLGSYSGDAGNAMGVCQNKQFSTFDQDHDTWGSSCALRYKGGWWYEHCHYANLNGEYHEGASAYGVGLNWAQWKGYTYSVKFTEMKLRPV</sequence>
<accession>A0A2G8LJP2</accession>
<evidence type="ECO:0000256" key="2">
    <source>
        <dbReference type="SAM" id="SignalP"/>
    </source>
</evidence>
<dbReference type="InterPro" id="IPR014716">
    <property type="entry name" value="Fibrinogen_a/b/g_C_1"/>
</dbReference>
<dbReference type="OrthoDB" id="7735550at2759"/>
<dbReference type="AlphaFoldDB" id="A0A2G8LJP2"/>
<dbReference type="Proteomes" id="UP000230750">
    <property type="component" value="Unassembled WGS sequence"/>
</dbReference>
<feature type="domain" description="Fibrinogen C-terminal" evidence="3">
    <location>
        <begin position="104"/>
        <end position="319"/>
    </location>
</feature>
<keyword evidence="5" id="KW-1185">Reference proteome</keyword>
<dbReference type="GO" id="GO:0005615">
    <property type="term" value="C:extracellular space"/>
    <property type="evidence" value="ECO:0007669"/>
    <property type="project" value="TreeGrafter"/>
</dbReference>
<organism evidence="4 5">
    <name type="scientific">Stichopus japonicus</name>
    <name type="common">Sea cucumber</name>
    <dbReference type="NCBI Taxonomy" id="307972"/>
    <lineage>
        <taxon>Eukaryota</taxon>
        <taxon>Metazoa</taxon>
        <taxon>Echinodermata</taxon>
        <taxon>Eleutherozoa</taxon>
        <taxon>Echinozoa</taxon>
        <taxon>Holothuroidea</taxon>
        <taxon>Aspidochirotacea</taxon>
        <taxon>Aspidochirotida</taxon>
        <taxon>Stichopodidae</taxon>
        <taxon>Apostichopus</taxon>
    </lineage>
</organism>
<dbReference type="PANTHER" id="PTHR19143:SF458">
    <property type="entry name" value="FIBRINOGEN C-TERMINAL DOMAIN-CONTAINING PROTEIN-RELATED"/>
    <property type="match status" value="1"/>
</dbReference>
<comment type="caution">
    <text evidence="4">The sequence shown here is derived from an EMBL/GenBank/DDBJ whole genome shotgun (WGS) entry which is preliminary data.</text>
</comment>
<dbReference type="PROSITE" id="PS51406">
    <property type="entry name" value="FIBRINOGEN_C_2"/>
    <property type="match status" value="1"/>
</dbReference>
<reference evidence="4 5" key="1">
    <citation type="journal article" date="2017" name="PLoS Biol.">
        <title>The sea cucumber genome provides insights into morphological evolution and visceral regeneration.</title>
        <authorList>
            <person name="Zhang X."/>
            <person name="Sun L."/>
            <person name="Yuan J."/>
            <person name="Sun Y."/>
            <person name="Gao Y."/>
            <person name="Zhang L."/>
            <person name="Li S."/>
            <person name="Dai H."/>
            <person name="Hamel J.F."/>
            <person name="Liu C."/>
            <person name="Yu Y."/>
            <person name="Liu S."/>
            <person name="Lin W."/>
            <person name="Guo K."/>
            <person name="Jin S."/>
            <person name="Xu P."/>
            <person name="Storey K.B."/>
            <person name="Huan P."/>
            <person name="Zhang T."/>
            <person name="Zhou Y."/>
            <person name="Zhang J."/>
            <person name="Lin C."/>
            <person name="Li X."/>
            <person name="Xing L."/>
            <person name="Huo D."/>
            <person name="Sun M."/>
            <person name="Wang L."/>
            <person name="Mercier A."/>
            <person name="Li F."/>
            <person name="Yang H."/>
            <person name="Xiang J."/>
        </authorList>
    </citation>
    <scope>NUCLEOTIDE SEQUENCE [LARGE SCALE GENOMIC DNA]</scope>
    <source>
        <strain evidence="4">Shaxun</strain>
        <tissue evidence="4">Muscle</tissue>
    </source>
</reference>
<dbReference type="PROSITE" id="PS00514">
    <property type="entry name" value="FIBRINOGEN_C_1"/>
    <property type="match status" value="1"/>
</dbReference>
<dbReference type="NCBIfam" id="NF040941">
    <property type="entry name" value="GGGWT_bact"/>
    <property type="match status" value="1"/>
</dbReference>
<dbReference type="Pfam" id="PF00147">
    <property type="entry name" value="Fibrinogen_C"/>
    <property type="match status" value="1"/>
</dbReference>
<proteinExistence type="predicted"/>
<dbReference type="CDD" id="cd00087">
    <property type="entry name" value="FReD"/>
    <property type="match status" value="1"/>
</dbReference>
<dbReference type="Gene3D" id="3.90.215.10">
    <property type="entry name" value="Gamma Fibrinogen, chain A, domain 1"/>
    <property type="match status" value="1"/>
</dbReference>
<dbReference type="FunFam" id="3.90.215.10:FF:000001">
    <property type="entry name" value="Tenascin isoform 1"/>
    <property type="match status" value="1"/>
</dbReference>
<evidence type="ECO:0000259" key="3">
    <source>
        <dbReference type="PROSITE" id="PS51406"/>
    </source>
</evidence>
<keyword evidence="1" id="KW-1015">Disulfide bond</keyword>
<evidence type="ECO:0000313" key="4">
    <source>
        <dbReference type="EMBL" id="PIK60432.1"/>
    </source>
</evidence>
<feature type="chain" id="PRO_5013788912" description="Fibrinogen C-terminal domain-containing protein" evidence="2">
    <location>
        <begin position="29"/>
        <end position="319"/>
    </location>
</feature>
<dbReference type="PANTHER" id="PTHR19143">
    <property type="entry name" value="FIBRINOGEN/TENASCIN/ANGIOPOEITIN"/>
    <property type="match status" value="1"/>
</dbReference>
<dbReference type="STRING" id="307972.A0A2G8LJP2"/>
<dbReference type="SMART" id="SM00186">
    <property type="entry name" value="FBG"/>
    <property type="match status" value="1"/>
</dbReference>
<dbReference type="InterPro" id="IPR036056">
    <property type="entry name" value="Fibrinogen-like_C"/>
</dbReference>
<feature type="non-terminal residue" evidence="4">
    <location>
        <position position="1"/>
    </location>
</feature>
<dbReference type="EMBL" id="MRZV01000056">
    <property type="protein sequence ID" value="PIK60432.1"/>
    <property type="molecule type" value="Genomic_DNA"/>
</dbReference>
<protein>
    <recommendedName>
        <fullName evidence="3">Fibrinogen C-terminal domain-containing protein</fullName>
    </recommendedName>
</protein>
<evidence type="ECO:0000256" key="1">
    <source>
        <dbReference type="ARBA" id="ARBA00023157"/>
    </source>
</evidence>
<dbReference type="SUPFAM" id="SSF56496">
    <property type="entry name" value="Fibrinogen C-terminal domain-like"/>
    <property type="match status" value="1"/>
</dbReference>
<keyword evidence="2" id="KW-0732">Signal</keyword>